<dbReference type="GO" id="GO:0016705">
    <property type="term" value="F:oxidoreductase activity, acting on paired donors, with incorporation or reduction of molecular oxygen"/>
    <property type="evidence" value="ECO:0007669"/>
    <property type="project" value="InterPro"/>
</dbReference>
<dbReference type="GO" id="GO:0020037">
    <property type="term" value="F:heme binding"/>
    <property type="evidence" value="ECO:0007669"/>
    <property type="project" value="InterPro"/>
</dbReference>
<name>A0A1G7QH20_9ACTN</name>
<dbReference type="SUPFAM" id="SSF48264">
    <property type="entry name" value="Cytochrome P450"/>
    <property type="match status" value="1"/>
</dbReference>
<dbReference type="Pfam" id="PF00067">
    <property type="entry name" value="p450"/>
    <property type="match status" value="2"/>
</dbReference>
<dbReference type="InterPro" id="IPR002397">
    <property type="entry name" value="Cyt_P450_B"/>
</dbReference>
<dbReference type="CDD" id="cd20625">
    <property type="entry name" value="CYP164-like"/>
    <property type="match status" value="1"/>
</dbReference>
<keyword evidence="5 7" id="KW-0408">Iron</keyword>
<reference evidence="9" key="1">
    <citation type="submission" date="2016-10" db="EMBL/GenBank/DDBJ databases">
        <authorList>
            <person name="Varghese N."/>
            <person name="Submissions S."/>
        </authorList>
    </citation>
    <scope>NUCLEOTIDE SEQUENCE [LARGE SCALE GENOMIC DNA]</scope>
    <source>
        <strain evidence="9">DSM 44268</strain>
    </source>
</reference>
<dbReference type="GO" id="GO:0004497">
    <property type="term" value="F:monooxygenase activity"/>
    <property type="evidence" value="ECO:0007669"/>
    <property type="project" value="UniProtKB-KW"/>
</dbReference>
<dbReference type="PROSITE" id="PS00086">
    <property type="entry name" value="CYTOCHROME_P450"/>
    <property type="match status" value="1"/>
</dbReference>
<dbReference type="InterPro" id="IPR036396">
    <property type="entry name" value="Cyt_P450_sf"/>
</dbReference>
<dbReference type="AlphaFoldDB" id="A0A1G7QH20"/>
<dbReference type="InterPro" id="IPR001128">
    <property type="entry name" value="Cyt_P450"/>
</dbReference>
<dbReference type="RefSeq" id="WP_091770601.1">
    <property type="nucleotide sequence ID" value="NZ_FNBT01000009.1"/>
</dbReference>
<dbReference type="OrthoDB" id="142769at2"/>
<evidence type="ECO:0000313" key="9">
    <source>
        <dbReference type="Proteomes" id="UP000199406"/>
    </source>
</evidence>
<organism evidence="8 9">
    <name type="scientific">Blastococcus aurantiacus</name>
    <dbReference type="NCBI Taxonomy" id="1550231"/>
    <lineage>
        <taxon>Bacteria</taxon>
        <taxon>Bacillati</taxon>
        <taxon>Actinomycetota</taxon>
        <taxon>Actinomycetes</taxon>
        <taxon>Geodermatophilales</taxon>
        <taxon>Geodermatophilaceae</taxon>
        <taxon>Blastococcus</taxon>
    </lineage>
</organism>
<evidence type="ECO:0000256" key="3">
    <source>
        <dbReference type="ARBA" id="ARBA00022723"/>
    </source>
</evidence>
<evidence type="ECO:0000256" key="1">
    <source>
        <dbReference type="ARBA" id="ARBA00010617"/>
    </source>
</evidence>
<evidence type="ECO:0000256" key="5">
    <source>
        <dbReference type="ARBA" id="ARBA00023004"/>
    </source>
</evidence>
<protein>
    <recommendedName>
        <fullName evidence="10">Cytochrome P450</fullName>
    </recommendedName>
</protein>
<accession>A0A1G7QH20</accession>
<dbReference type="Gene3D" id="1.10.630.10">
    <property type="entry name" value="Cytochrome P450"/>
    <property type="match status" value="1"/>
</dbReference>
<dbReference type="PANTHER" id="PTHR46696">
    <property type="entry name" value="P450, PUTATIVE (EUROFUNG)-RELATED"/>
    <property type="match status" value="1"/>
</dbReference>
<evidence type="ECO:0000313" key="8">
    <source>
        <dbReference type="EMBL" id="SDF97776.1"/>
    </source>
</evidence>
<dbReference type="PRINTS" id="PR00359">
    <property type="entry name" value="BP450"/>
</dbReference>
<proteinExistence type="inferred from homology"/>
<sequence length="400" mass="44175">MSDLEDLVRNIDVVDPYPLWQQLLAGGPIVAPDESFALLTSHAHCDAVLRSPLVSVDRNNSTQWQELLTSLSPEDRERQERQRSFLFLDPPDHTRLRRLVSKAFTPRTVAELTPFAEQLTEDLLDAAVARGGLEVVGDLAYPLPVTVISRMLGVPEEDHLRFSEWSDVLAKSLDDGPAIDETEESRARRHAADEFRAYFTELCAQRRADPRDDLLSALVQIEHDGDRLSTDELLSTAQLLLVAGHETTVNLIANGTLALLRDDDLRARVATDPVCAAGVVEEVLRLDPPVQMTGRIAREDLEVPGGRVRAGGRVVLLLAAAGRDPEQHPDPLRLDPARTSPHLAFSIGHHYCLGAPLARLEGRIALQALARRMDGARLGELTYKPNRILRGPAKLEVLLP</sequence>
<evidence type="ECO:0000256" key="6">
    <source>
        <dbReference type="ARBA" id="ARBA00023033"/>
    </source>
</evidence>
<dbReference type="Proteomes" id="UP000199406">
    <property type="component" value="Unassembled WGS sequence"/>
</dbReference>
<evidence type="ECO:0000256" key="7">
    <source>
        <dbReference type="RuleBase" id="RU000461"/>
    </source>
</evidence>
<dbReference type="EMBL" id="FNBT01000009">
    <property type="protein sequence ID" value="SDF97776.1"/>
    <property type="molecule type" value="Genomic_DNA"/>
</dbReference>
<keyword evidence="4 7" id="KW-0560">Oxidoreductase</keyword>
<evidence type="ECO:0000256" key="4">
    <source>
        <dbReference type="ARBA" id="ARBA00023002"/>
    </source>
</evidence>
<dbReference type="PRINTS" id="PR00385">
    <property type="entry name" value="P450"/>
</dbReference>
<evidence type="ECO:0000256" key="2">
    <source>
        <dbReference type="ARBA" id="ARBA00022617"/>
    </source>
</evidence>
<dbReference type="PANTHER" id="PTHR46696:SF1">
    <property type="entry name" value="CYTOCHROME P450 YJIB-RELATED"/>
    <property type="match status" value="1"/>
</dbReference>
<dbReference type="STRING" id="1550231.SAMN05660662_4005"/>
<keyword evidence="2 7" id="KW-0349">Heme</keyword>
<keyword evidence="3 7" id="KW-0479">Metal-binding</keyword>
<dbReference type="InterPro" id="IPR017972">
    <property type="entry name" value="Cyt_P450_CS"/>
</dbReference>
<keyword evidence="9" id="KW-1185">Reference proteome</keyword>
<comment type="similarity">
    <text evidence="1 7">Belongs to the cytochrome P450 family.</text>
</comment>
<gene>
    <name evidence="8" type="ORF">SAMN05660662_4005</name>
</gene>
<evidence type="ECO:0008006" key="10">
    <source>
        <dbReference type="Google" id="ProtNLM"/>
    </source>
</evidence>
<dbReference type="GO" id="GO:0005506">
    <property type="term" value="F:iron ion binding"/>
    <property type="evidence" value="ECO:0007669"/>
    <property type="project" value="InterPro"/>
</dbReference>
<dbReference type="FunFam" id="1.10.630.10:FF:000018">
    <property type="entry name" value="Cytochrome P450 monooxygenase"/>
    <property type="match status" value="1"/>
</dbReference>
<keyword evidence="6 7" id="KW-0503">Monooxygenase</keyword>